<keyword evidence="6" id="KW-0326">Glycosidase</keyword>
<evidence type="ECO:0000256" key="3">
    <source>
        <dbReference type="ARBA" id="ARBA00022723"/>
    </source>
</evidence>
<evidence type="ECO:0000256" key="2">
    <source>
        <dbReference type="ARBA" id="ARBA00005641"/>
    </source>
</evidence>
<dbReference type="InterPro" id="IPR001547">
    <property type="entry name" value="Glyco_hydro_5"/>
</dbReference>
<keyword evidence="4" id="KW-0378">Hydrolase</keyword>
<dbReference type="FunFam" id="3.20.20.80:FF:000100">
    <property type="entry name" value="Glycoside hydrolase superfamily"/>
    <property type="match status" value="1"/>
</dbReference>
<evidence type="ECO:0000256" key="6">
    <source>
        <dbReference type="ARBA" id="ARBA00023295"/>
    </source>
</evidence>
<dbReference type="InterPro" id="IPR005000">
    <property type="entry name" value="Aldolase/citrate-lyase_domain"/>
</dbReference>
<dbReference type="GO" id="GO:0004553">
    <property type="term" value="F:hydrolase activity, hydrolyzing O-glycosyl compounds"/>
    <property type="evidence" value="ECO:0007669"/>
    <property type="project" value="InterPro"/>
</dbReference>
<proteinExistence type="inferred from homology"/>
<organism evidence="9 10">
    <name type="scientific">Drechslerella dactyloides</name>
    <name type="common">Nematode-trapping fungus</name>
    <name type="synonym">Arthrobotrys dactyloides</name>
    <dbReference type="NCBI Taxonomy" id="74499"/>
    <lineage>
        <taxon>Eukaryota</taxon>
        <taxon>Fungi</taxon>
        <taxon>Dikarya</taxon>
        <taxon>Ascomycota</taxon>
        <taxon>Pezizomycotina</taxon>
        <taxon>Orbiliomycetes</taxon>
        <taxon>Orbiliales</taxon>
        <taxon>Orbiliaceae</taxon>
        <taxon>Drechslerella</taxon>
    </lineage>
</organism>
<comment type="cofactor">
    <cofactor evidence="1">
        <name>Mg(2+)</name>
        <dbReference type="ChEBI" id="CHEBI:18420"/>
    </cofactor>
</comment>
<keyword evidence="3" id="KW-0479">Metal-binding</keyword>
<dbReference type="GO" id="GO:0006107">
    <property type="term" value="P:oxaloacetate metabolic process"/>
    <property type="evidence" value="ECO:0007669"/>
    <property type="project" value="TreeGrafter"/>
</dbReference>
<evidence type="ECO:0000256" key="1">
    <source>
        <dbReference type="ARBA" id="ARBA00001946"/>
    </source>
</evidence>
<protein>
    <submittedName>
        <fullName evidence="9">Glucan 1,3-beta-glucosidase</fullName>
    </submittedName>
</protein>
<evidence type="ECO:0000313" key="9">
    <source>
        <dbReference type="EMBL" id="KAJ6259662.1"/>
    </source>
</evidence>
<evidence type="ECO:0000256" key="4">
    <source>
        <dbReference type="ARBA" id="ARBA00022801"/>
    </source>
</evidence>
<evidence type="ECO:0000313" key="10">
    <source>
        <dbReference type="Proteomes" id="UP001221413"/>
    </source>
</evidence>
<dbReference type="InterPro" id="IPR040442">
    <property type="entry name" value="Pyrv_kinase-like_dom_sf"/>
</dbReference>
<comment type="similarity">
    <text evidence="2">Belongs to the glycosyl hydrolase 5 (cellulase A) family.</text>
</comment>
<name>A0AAD6J094_DREDA</name>
<dbReference type="InterPro" id="IPR017853">
    <property type="entry name" value="GH"/>
</dbReference>
<dbReference type="EMBL" id="JAQGDS010000006">
    <property type="protein sequence ID" value="KAJ6259662.1"/>
    <property type="molecule type" value="Genomic_DNA"/>
</dbReference>
<dbReference type="PANTHER" id="PTHR32308:SF0">
    <property type="entry name" value="HPCH_HPAI ALDOLASE_CITRATE LYASE DOMAIN-CONTAINING PROTEIN"/>
    <property type="match status" value="1"/>
</dbReference>
<gene>
    <name evidence="9" type="ORF">Dda_5300</name>
</gene>
<reference evidence="9" key="1">
    <citation type="submission" date="2023-01" db="EMBL/GenBank/DDBJ databases">
        <title>The chitinases involved in constricting ring structure development in the nematode-trapping fungus Drechslerella dactyloides.</title>
        <authorList>
            <person name="Wang R."/>
            <person name="Zhang L."/>
            <person name="Tang P."/>
            <person name="Li S."/>
            <person name="Liang L."/>
        </authorList>
    </citation>
    <scope>NUCLEOTIDE SEQUENCE</scope>
    <source>
        <strain evidence="9">YMF1.00031</strain>
    </source>
</reference>
<dbReference type="PANTHER" id="PTHR32308">
    <property type="entry name" value="LYASE BETA SUBUNIT, PUTATIVE (AFU_ORTHOLOGUE AFUA_4G13030)-RELATED"/>
    <property type="match status" value="1"/>
</dbReference>
<dbReference type="GO" id="GO:0000287">
    <property type="term" value="F:magnesium ion binding"/>
    <property type="evidence" value="ECO:0007669"/>
    <property type="project" value="TreeGrafter"/>
</dbReference>
<comment type="caution">
    <text evidence="9">The sequence shown here is derived from an EMBL/GenBank/DDBJ whole genome shotgun (WGS) entry which is preliminary data.</text>
</comment>
<accession>A0AAD6J094</accession>
<dbReference type="Pfam" id="PF03328">
    <property type="entry name" value="HpcH_HpaI"/>
    <property type="match status" value="1"/>
</dbReference>
<keyword evidence="5" id="KW-0460">Magnesium</keyword>
<dbReference type="Proteomes" id="UP001221413">
    <property type="component" value="Unassembled WGS sequence"/>
</dbReference>
<feature type="domain" description="HpcH/HpaI aldolase/citrate lyase" evidence="8">
    <location>
        <begin position="49"/>
        <end position="283"/>
    </location>
</feature>
<evidence type="ECO:0000259" key="7">
    <source>
        <dbReference type="Pfam" id="PF00150"/>
    </source>
</evidence>
<dbReference type="Gene3D" id="3.20.20.60">
    <property type="entry name" value="Phosphoenolpyruvate-binding domains"/>
    <property type="match status" value="1"/>
</dbReference>
<sequence>MTGRARLVGRLTGLFQHAVKNSRPFHASRDLQSTAGKGHSLLRGSRPRRSFFYVPAHKTSYIKKALGSNADCIVLDLEDGVAESEKETARQNIRDLLQRLSHEGYHKGENHAAELCVRINHEGWIEADAWGDLKSPQAPSTALDKDLDLLTNSPDDISNVNNVVSGKRLVNHGDSSASDNQPVIALFETPRAIMNVGDFMKSKSPMVAIVFAAEDYAASTGIPRMEGLMNMLFARSAVVNLCKALGIPPIDMVCQAIRDTTVLERECLNALEMGFEGKQVVHPDQIEIVNRNFSPAKDDLDYSVRVLVARKQQQRAGAIEFEGKMVDMPVFRKAEDISFETGPRGSDYTIARGSLKHSVARMRHAFKEITDGIKQRANERLHNSPGSGGQSSARRPFQAYFAANGDLLAQAQERDVLAYRYHHGTNLGAIFVAERWLFGNLFADGATGDSELDAVKSQVSKHGVDTARTNFEAFWATVMTTQDWEYLANTANVTTVRLPIGYFTLGADFCRNTPFERYAAVYANAWTFVKQFVTTAASYGIGTLIDLHALPGGANGDSHSGTSSGKAELWNSARNLNLALECAKFIARETSSMPSVVGLQLVNEAIWQAPGMYQFYDSVIDALHPINPRLVVYISDAWDVSTALRYSITRNAQLLSSSCPVVVDTHKYYCFAEEDKKLNPWQIIDKVALSEVDTVAGQGAGVIVGEYSCVMDGRSWGNIQGDQRKDLATKFGQKQIARWQKSSGGSFFWTYKMAWMPGGEWGFKEQTTNGALPAGSLASAKESAVRDALARAQGSREALKRASFDQHVNYWNGVAPGQPFEHFRFQDGWDIGFGDALIFFTYRLNNGVKRAGADRIGMLDVWAKRRELEYEESLTMRANGYELDKTYFWEFGHGLRAGIRDFEQAVGFESG</sequence>
<evidence type="ECO:0000259" key="8">
    <source>
        <dbReference type="Pfam" id="PF03328"/>
    </source>
</evidence>
<dbReference type="Gene3D" id="3.20.20.80">
    <property type="entry name" value="Glycosidases"/>
    <property type="match status" value="1"/>
</dbReference>
<dbReference type="Pfam" id="PF00150">
    <property type="entry name" value="Cellulase"/>
    <property type="match status" value="1"/>
</dbReference>
<dbReference type="InterPro" id="IPR015813">
    <property type="entry name" value="Pyrv/PenolPyrv_kinase-like_dom"/>
</dbReference>
<keyword evidence="10" id="KW-1185">Reference proteome</keyword>
<dbReference type="SUPFAM" id="SSF51445">
    <property type="entry name" value="(Trans)glycosidases"/>
    <property type="match status" value="1"/>
</dbReference>
<dbReference type="SUPFAM" id="SSF51621">
    <property type="entry name" value="Phosphoenolpyruvate/pyruvate domain"/>
    <property type="match status" value="1"/>
</dbReference>
<feature type="domain" description="Glycoside hydrolase family 5" evidence="7">
    <location>
        <begin position="461"/>
        <end position="710"/>
    </location>
</feature>
<dbReference type="AlphaFoldDB" id="A0AAD6J094"/>
<dbReference type="GO" id="GO:0005737">
    <property type="term" value="C:cytoplasm"/>
    <property type="evidence" value="ECO:0007669"/>
    <property type="project" value="UniProtKB-ARBA"/>
</dbReference>
<dbReference type="GO" id="GO:0000272">
    <property type="term" value="P:polysaccharide catabolic process"/>
    <property type="evidence" value="ECO:0007669"/>
    <property type="project" value="InterPro"/>
</dbReference>
<evidence type="ECO:0000256" key="5">
    <source>
        <dbReference type="ARBA" id="ARBA00022842"/>
    </source>
</evidence>